<feature type="domain" description="VWFA" evidence="2">
    <location>
        <begin position="1115"/>
        <end position="1285"/>
    </location>
</feature>
<keyword evidence="3" id="KW-1185">Reference proteome</keyword>
<sequence length="1295" mass="140549">MSQRHRLCDSATFSYLFKLSVKRTVKTLVMQKIDQKIVVFGIMQDVAIVLQSGPKCGLVALKMAAQSFDIEISVEDIFRIAKESGITSNGEIFSAKWMGDLAYRSLNVHSVFLENDPDQPKRTLNSMMATLLDGDLILLPYDADKNNEPCCCRGHSAHWSIIIGFIAPHYDNLRDCPHFISDSFIDDLFWLTHDNHSYKYENICIENIYFIAAHGKSKHYNLWKGVDLLRSNSQLTELCPKRECDGLKYILPRNGVKELQNIMLILKKSKFKKLCSAKCMSRSSMTLLHRGAVSQSPVQTTIFASQSNISSTDDTIVATSNNTPNGASTLATAAASTVVPFIAATATLTASAASQHLAPAAPVAGPLIVPQSRKACTPTSVDIVVVIDASGSVEDVFNAYKRLTLEILDMINFDKKTANQMAVIQYSRFANVKYSFSSNQTNEDVYEAVDGLTFLGDTTRTADAVYLALEEFKKARENVPKIFVLMTDGNSFDAWDSTLAASGRLEKLNATKVIVALGTSVYEPEIKLYGKNGTIFKSGDSKDFKNFLATLTGNCPPPPRTTKPPVLPKIDCLQKSKIDLVIVIDSSGSVDSVFNAYKLLALELVKKLPFSDDGARLALIQYSRAPAFLKYKFTDQQNNVEIFKSVTALNFLGDTTNTADAVSLGHQQFGQARSDAEKIFVLMTDGNSFDPWNVVTQTAENLHKTKAKVYVVAFGDIIYQPEIKVYAKNGSIVRNSDARSFEKELFEAFCPKTGVVPPKIEISAVPAVTIGAPAPVAAPAPQSATHLTPDLALIATEKPILKLSTTEIPPRTFSLPPPNAVPLDIIQSAVVTQKATGAFSTLSPTEPQTTVTTLNSSIPNNDATSPPENTDTFLGDNTTSVSSSLISSGQSSSASLSTSPETSASSRTASNETSKITETTNESIATITNESPSLASIIGGSTTPAPPAELVPPLTEATLTFNITEVPPLTVTENVKIESLTLTATESTPTVEESTVSSTRATKKPILVPQGSSIARQKKSEDANSIVEATQESNAIEISQPADIITEPALVTACVKFIPSMKKCLLQRLPDIKFNAGSCIISLSFHRKTSNPEAGFHRPTYGTQNRKPFRTCAADIFFVLDSSGSVLRDFQKQISFMQGVLNRLIVDPTAHQVALLEYSGATRQRLQFSFNVYTDKESLQNAINGLPFFSGTTSTGEALIVAKRALADRRRGVPLYVIVITDGFSQDDATSASLSLRNEPNSQLFVVGVSDPLEKDELTKIAGDEKHVFISIDPSDAASRVSQKIPSCSGFRIIP</sequence>
<feature type="compositionally biased region" description="Polar residues" evidence="1">
    <location>
        <begin position="911"/>
        <end position="924"/>
    </location>
</feature>
<dbReference type="CDD" id="cd01450">
    <property type="entry name" value="vWFA_subfamily_ECM"/>
    <property type="match status" value="1"/>
</dbReference>
<evidence type="ECO:0000313" key="4">
    <source>
        <dbReference type="WBParaSite" id="nRc.2.0.1.t15194-RA"/>
    </source>
</evidence>
<protein>
    <submittedName>
        <fullName evidence="4">VWFA domain-containing protein</fullName>
    </submittedName>
</protein>
<dbReference type="Gene3D" id="3.40.50.410">
    <property type="entry name" value="von Willebrand factor, type A domain"/>
    <property type="match status" value="3"/>
</dbReference>
<dbReference type="InterPro" id="IPR036465">
    <property type="entry name" value="vWFA_dom_sf"/>
</dbReference>
<accession>A0A915IMU5</accession>
<dbReference type="Pfam" id="PF00092">
    <property type="entry name" value="VWA"/>
    <property type="match status" value="3"/>
</dbReference>
<name>A0A915IMU5_ROMCU</name>
<organism evidence="3 4">
    <name type="scientific">Romanomermis culicivorax</name>
    <name type="common">Nematode worm</name>
    <dbReference type="NCBI Taxonomy" id="13658"/>
    <lineage>
        <taxon>Eukaryota</taxon>
        <taxon>Metazoa</taxon>
        <taxon>Ecdysozoa</taxon>
        <taxon>Nematoda</taxon>
        <taxon>Enoplea</taxon>
        <taxon>Dorylaimia</taxon>
        <taxon>Mermithida</taxon>
        <taxon>Mermithoidea</taxon>
        <taxon>Mermithidae</taxon>
        <taxon>Romanomermis</taxon>
    </lineage>
</organism>
<proteinExistence type="predicted"/>
<evidence type="ECO:0000313" key="3">
    <source>
        <dbReference type="Proteomes" id="UP000887565"/>
    </source>
</evidence>
<feature type="domain" description="VWFA" evidence="2">
    <location>
        <begin position="579"/>
        <end position="749"/>
    </location>
</feature>
<feature type="region of interest" description="Disordered" evidence="1">
    <location>
        <begin position="840"/>
        <end position="924"/>
    </location>
</feature>
<dbReference type="PANTHER" id="PTHR24020">
    <property type="entry name" value="COLLAGEN ALPHA"/>
    <property type="match status" value="1"/>
</dbReference>
<dbReference type="OMA" id="YENICIE"/>
<dbReference type="SUPFAM" id="SSF53300">
    <property type="entry name" value="vWA-like"/>
    <property type="match status" value="3"/>
</dbReference>
<dbReference type="SMART" id="SM00327">
    <property type="entry name" value="VWA"/>
    <property type="match status" value="3"/>
</dbReference>
<dbReference type="PROSITE" id="PS50234">
    <property type="entry name" value="VWFA"/>
    <property type="match status" value="3"/>
</dbReference>
<evidence type="ECO:0000256" key="1">
    <source>
        <dbReference type="SAM" id="MobiDB-lite"/>
    </source>
</evidence>
<reference evidence="4" key="1">
    <citation type="submission" date="2022-11" db="UniProtKB">
        <authorList>
            <consortium name="WormBaseParasite"/>
        </authorList>
    </citation>
    <scope>IDENTIFICATION</scope>
</reference>
<feature type="compositionally biased region" description="Polar residues" evidence="1">
    <location>
        <begin position="840"/>
        <end position="877"/>
    </location>
</feature>
<dbReference type="InterPro" id="IPR050525">
    <property type="entry name" value="ECM_Assembly_Org"/>
</dbReference>
<evidence type="ECO:0000259" key="2">
    <source>
        <dbReference type="PROSITE" id="PS50234"/>
    </source>
</evidence>
<dbReference type="PANTHER" id="PTHR24020:SF84">
    <property type="entry name" value="VWFA DOMAIN-CONTAINING PROTEIN"/>
    <property type="match status" value="1"/>
</dbReference>
<dbReference type="Pfam" id="PF21646">
    <property type="entry name" value="ACTMAP-like_C"/>
    <property type="match status" value="1"/>
</dbReference>
<feature type="compositionally biased region" description="Low complexity" evidence="1">
    <location>
        <begin position="878"/>
        <end position="910"/>
    </location>
</feature>
<dbReference type="Proteomes" id="UP000887565">
    <property type="component" value="Unplaced"/>
</dbReference>
<dbReference type="InterPro" id="IPR002035">
    <property type="entry name" value="VWF_A"/>
</dbReference>
<feature type="domain" description="VWFA" evidence="2">
    <location>
        <begin position="382"/>
        <end position="551"/>
    </location>
</feature>
<dbReference type="WBParaSite" id="nRc.2.0.1.t15194-RA">
    <property type="protein sequence ID" value="nRc.2.0.1.t15194-RA"/>
    <property type="gene ID" value="nRc.2.0.1.g15194"/>
</dbReference>